<evidence type="ECO:0000313" key="1">
    <source>
        <dbReference type="EMBL" id="SMC02288.1"/>
    </source>
</evidence>
<protein>
    <submittedName>
        <fullName evidence="1">Uncharacterized protein</fullName>
    </submittedName>
</protein>
<accession>A0A1W1W7N7</accession>
<dbReference type="EMBL" id="FWWY01000001">
    <property type="protein sequence ID" value="SMC02288.1"/>
    <property type="molecule type" value="Genomic_DNA"/>
</dbReference>
<proteinExistence type="predicted"/>
<dbReference type="SUPFAM" id="SSF63829">
    <property type="entry name" value="Calcium-dependent phosphotriesterase"/>
    <property type="match status" value="1"/>
</dbReference>
<dbReference type="Proteomes" id="UP000192660">
    <property type="component" value="Unassembled WGS sequence"/>
</dbReference>
<organism evidence="1 2">
    <name type="scientific">Sulfobacillus thermosulfidooxidans (strain DSM 9293 / VKM B-1269 / AT-1)</name>
    <dbReference type="NCBI Taxonomy" id="929705"/>
    <lineage>
        <taxon>Bacteria</taxon>
        <taxon>Bacillati</taxon>
        <taxon>Bacillota</taxon>
        <taxon>Clostridia</taxon>
        <taxon>Eubacteriales</taxon>
        <taxon>Clostridiales Family XVII. Incertae Sedis</taxon>
        <taxon>Sulfobacillus</taxon>
    </lineage>
</organism>
<dbReference type="OrthoDB" id="2082783at2"/>
<dbReference type="STRING" id="28034.BFX07_10345"/>
<evidence type="ECO:0000313" key="2">
    <source>
        <dbReference type="Proteomes" id="UP000192660"/>
    </source>
</evidence>
<dbReference type="AlphaFoldDB" id="A0A1W1W7N7"/>
<reference evidence="2" key="1">
    <citation type="submission" date="2017-04" db="EMBL/GenBank/DDBJ databases">
        <authorList>
            <person name="Varghese N."/>
            <person name="Submissions S."/>
        </authorList>
    </citation>
    <scope>NUCLEOTIDE SEQUENCE [LARGE SCALE GENOMIC DNA]</scope>
    <source>
        <strain evidence="2">DSM 9293</strain>
    </source>
</reference>
<name>A0A1W1W7N7_SULTA</name>
<keyword evidence="2" id="KW-1185">Reference proteome</keyword>
<sequence>MVISVSAKWWKATFWGMLLLGITGCGTFSGSSVSSSSGLVMAMPKQYPAVTGFSFSAVSPELEGAVSALQLNNQNHLAAVISWTNVPHSASFLLWQPGATHPPIIPYFHVSATALSPSSQIIVGGESNGKNVITFGQHQWTWSASTTRAPQWITASWNQVIYAVAPGTKGGWDIIKISSQKLVSESPLPLNAGQHIVAIAAAQNGGLWIATSHPNQIVLWRQGTFQQSYTLPGRVMSLVRPQNPRSLKSANPVIALLASPSALPGTADSVVEIASHHLRVDKLAMAWLVGTQQVPFIAGASSADWVSPHHLLLTLWDSGLNQVAIARLNLDTGQATILPNSIFHPNLLNAQAPFFPLTASPTKNLIVVGQGYGLAFYITSSATWTQFMK</sequence>
<dbReference type="RefSeq" id="WP_020376382.1">
    <property type="nucleotide sequence ID" value="NZ_FWWY01000001.1"/>
</dbReference>
<gene>
    <name evidence="1" type="ORF">SAMN00768000_0509</name>
</gene>